<feature type="region of interest" description="Disordered" evidence="1">
    <location>
        <begin position="286"/>
        <end position="426"/>
    </location>
</feature>
<organism evidence="2 3">
    <name type="scientific">Zygosaccharomyces bailii (strain CLIB 213 / ATCC 58445 / CBS 680 / BCRC 21525 / NBRC 1098 / NCYC 1416 / NRRL Y-2227)</name>
    <dbReference type="NCBI Taxonomy" id="1333698"/>
    <lineage>
        <taxon>Eukaryota</taxon>
        <taxon>Fungi</taxon>
        <taxon>Dikarya</taxon>
        <taxon>Ascomycota</taxon>
        <taxon>Saccharomycotina</taxon>
        <taxon>Saccharomycetes</taxon>
        <taxon>Saccharomycetales</taxon>
        <taxon>Saccharomycetaceae</taxon>
        <taxon>Zygosaccharomyces</taxon>
    </lineage>
</organism>
<accession>A0A8J2T9D9</accession>
<dbReference type="GO" id="GO:0006368">
    <property type="term" value="P:transcription elongation by RNA polymerase II"/>
    <property type="evidence" value="ECO:0007669"/>
    <property type="project" value="InterPro"/>
</dbReference>
<feature type="region of interest" description="Disordered" evidence="1">
    <location>
        <begin position="1"/>
        <end position="124"/>
    </location>
</feature>
<dbReference type="AlphaFoldDB" id="A0A8J2T9D9"/>
<gene>
    <name evidence="2" type="ORF">BN860_01354g</name>
</gene>
<dbReference type="GO" id="GO:0032968">
    <property type="term" value="P:positive regulation of transcription elongation by RNA polymerase II"/>
    <property type="evidence" value="ECO:0007669"/>
    <property type="project" value="TreeGrafter"/>
</dbReference>
<dbReference type="GO" id="GO:1990269">
    <property type="term" value="F:RNA polymerase II C-terminal domain phosphoserine binding"/>
    <property type="evidence" value="ECO:0007669"/>
    <property type="project" value="TreeGrafter"/>
</dbReference>
<dbReference type="EMBL" id="HG316461">
    <property type="protein sequence ID" value="CDF90719.1"/>
    <property type="molecule type" value="Genomic_DNA"/>
</dbReference>
<feature type="compositionally biased region" description="Basic and acidic residues" evidence="1">
    <location>
        <begin position="97"/>
        <end position="124"/>
    </location>
</feature>
<sequence length="426" mass="49510">MSELHEQSSEASVPVEHPPADSDSSHKSNGDTRKSQDDLKEVDESDNSAGDDMEDLFGEDEDEEDEGQKKGEENEAEEEPEDISRPRQEMDDEEAEEHAMYTRKFYGEDMGRESDEEEAHQFKEEDVELVRHIVPYKATQEEQKSELYYAKIPEFLTIDPVPFDPPSFEARVKERLASKASKEDLLGDRLIDENTVRWRYSRDSNQQVYKESNAQIVQWSDGTFSLKLGDEYTDILANETDNTFFAVSHDQQELMQCYEGGEISKTLMFIPTSTSSRMHQKLTKAVMRRDQKQAAGPGTYIVQKDPELERGELERKQQQVVRERRRRQMRDQEARENADPDKRSRAYSMEVEPEGNFRRNEYEQDDFLVNDEEEEEYDTGSENEEEASDEDAGAERLRNLKREGASNYDGEPKRRKIAVIDDEDDE</sequence>
<feature type="compositionally biased region" description="Basic and acidic residues" evidence="1">
    <location>
        <begin position="329"/>
        <end position="344"/>
    </location>
</feature>
<dbReference type="Proteomes" id="UP000019375">
    <property type="component" value="Unassembled WGS sequence"/>
</dbReference>
<feature type="compositionally biased region" description="Basic and acidic residues" evidence="1">
    <location>
        <begin position="393"/>
        <end position="404"/>
    </location>
</feature>
<feature type="compositionally biased region" description="Basic and acidic residues" evidence="1">
    <location>
        <begin position="18"/>
        <end position="39"/>
    </location>
</feature>
<evidence type="ECO:0000313" key="3">
    <source>
        <dbReference type="Proteomes" id="UP000019375"/>
    </source>
</evidence>
<dbReference type="Pfam" id="PF04004">
    <property type="entry name" value="Leo1"/>
    <property type="match status" value="1"/>
</dbReference>
<dbReference type="PANTHER" id="PTHR23146">
    <property type="entry name" value="LEO1 PROTEIN"/>
    <property type="match status" value="1"/>
</dbReference>
<keyword evidence="3" id="KW-1185">Reference proteome</keyword>
<proteinExistence type="predicted"/>
<feature type="compositionally biased region" description="Acidic residues" evidence="1">
    <location>
        <begin position="363"/>
        <end position="392"/>
    </location>
</feature>
<dbReference type="OrthoDB" id="20844at2759"/>
<protein>
    <submittedName>
        <fullName evidence="2">ZYBA0S08-01354g1_1</fullName>
    </submittedName>
</protein>
<name>A0A8J2T9D9_ZYGB2</name>
<feature type="compositionally biased region" description="Acidic residues" evidence="1">
    <location>
        <begin position="40"/>
        <end position="66"/>
    </location>
</feature>
<evidence type="ECO:0000256" key="1">
    <source>
        <dbReference type="SAM" id="MobiDB-lite"/>
    </source>
</evidence>
<reference evidence="3" key="1">
    <citation type="journal article" date="2013" name="Genome Announc.">
        <title>Genome sequence of the food spoilage yeast Zygosaccharomyces bailii CLIB 213(T).</title>
        <authorList>
            <person name="Galeote V."/>
            <person name="Bigey F."/>
            <person name="Devillers H."/>
            <person name="Neuveglise C."/>
            <person name="Dequin S."/>
        </authorList>
    </citation>
    <scope>NUCLEOTIDE SEQUENCE [LARGE SCALE GENOMIC DNA]</scope>
    <source>
        <strain evidence="3">CLIB 213 / ATCC 58445 / CBS 680 / CCRC 21525 / NBRC 1098 / NCYC 1416 / NRRL Y-2227</strain>
    </source>
</reference>
<evidence type="ECO:0000313" key="2">
    <source>
        <dbReference type="EMBL" id="CDF90719.1"/>
    </source>
</evidence>
<dbReference type="PANTHER" id="PTHR23146:SF0">
    <property type="entry name" value="RNA POLYMERASE-ASSOCIATED PROTEIN LEO1"/>
    <property type="match status" value="1"/>
</dbReference>
<dbReference type="InterPro" id="IPR007149">
    <property type="entry name" value="Leo1"/>
</dbReference>
<dbReference type="GO" id="GO:0016593">
    <property type="term" value="C:Cdc73/Paf1 complex"/>
    <property type="evidence" value="ECO:0007669"/>
    <property type="project" value="InterPro"/>
</dbReference>
<feature type="compositionally biased region" description="Basic and acidic residues" evidence="1">
    <location>
        <begin position="304"/>
        <end position="317"/>
    </location>
</feature>